<feature type="domain" description="Histidine kinase" evidence="9">
    <location>
        <begin position="1820"/>
        <end position="2040"/>
    </location>
</feature>
<keyword evidence="3" id="KW-0597">Phosphoprotein</keyword>
<dbReference type="SUPFAM" id="SSF55874">
    <property type="entry name" value="ATPase domain of HSP90 chaperone/DNA topoisomerase II/histidine kinase"/>
    <property type="match status" value="1"/>
</dbReference>
<dbReference type="Pfam" id="PF00069">
    <property type="entry name" value="Pkinase"/>
    <property type="match status" value="1"/>
</dbReference>
<dbReference type="CDD" id="cd00082">
    <property type="entry name" value="HisKA"/>
    <property type="match status" value="1"/>
</dbReference>
<dbReference type="Gene3D" id="1.10.510.10">
    <property type="entry name" value="Transferase(Phosphotransferase) domain 1"/>
    <property type="match status" value="1"/>
</dbReference>
<dbReference type="Gene3D" id="3.30.450.20">
    <property type="entry name" value="PAS domain"/>
    <property type="match status" value="1"/>
</dbReference>
<dbReference type="SMART" id="SM00091">
    <property type="entry name" value="PAS"/>
    <property type="match status" value="1"/>
</dbReference>
<dbReference type="PROSITE" id="PS50109">
    <property type="entry name" value="HIS_KIN"/>
    <property type="match status" value="1"/>
</dbReference>
<dbReference type="SMART" id="SM00220">
    <property type="entry name" value="S_TKc"/>
    <property type="match status" value="1"/>
</dbReference>
<feature type="region of interest" description="Disordered" evidence="7">
    <location>
        <begin position="1"/>
        <end position="25"/>
    </location>
</feature>
<dbReference type="Proteomes" id="UP000295497">
    <property type="component" value="Chromosome"/>
</dbReference>
<dbReference type="SUPFAM" id="SSF56112">
    <property type="entry name" value="Protein kinase-like (PK-like)"/>
    <property type="match status" value="1"/>
</dbReference>
<dbReference type="Gene3D" id="3.30.565.10">
    <property type="entry name" value="Histidine kinase-like ATPase, C-terminal domain"/>
    <property type="match status" value="1"/>
</dbReference>
<dbReference type="SUPFAM" id="SSF47384">
    <property type="entry name" value="Homodimeric domain of signal transducing histidine kinase"/>
    <property type="match status" value="1"/>
</dbReference>
<dbReference type="InterPro" id="IPR036890">
    <property type="entry name" value="HATPase_C_sf"/>
</dbReference>
<dbReference type="InterPro" id="IPR027417">
    <property type="entry name" value="P-loop_NTPase"/>
</dbReference>
<dbReference type="InterPro" id="IPR008271">
    <property type="entry name" value="Ser/Thr_kinase_AS"/>
</dbReference>
<evidence type="ECO:0000256" key="1">
    <source>
        <dbReference type="ARBA" id="ARBA00000085"/>
    </source>
</evidence>
<dbReference type="Pfam" id="PF00512">
    <property type="entry name" value="HisKA"/>
    <property type="match status" value="1"/>
</dbReference>
<dbReference type="InterPro" id="IPR003661">
    <property type="entry name" value="HisK_dim/P_dom"/>
</dbReference>
<dbReference type="Pfam" id="PF08448">
    <property type="entry name" value="PAS_4"/>
    <property type="match status" value="1"/>
</dbReference>
<dbReference type="InterPro" id="IPR041664">
    <property type="entry name" value="AAA_16"/>
</dbReference>
<dbReference type="InterPro" id="IPR011009">
    <property type="entry name" value="Kinase-like_dom_sf"/>
</dbReference>
<dbReference type="InterPro" id="IPR003018">
    <property type="entry name" value="GAF"/>
</dbReference>
<dbReference type="InterPro" id="IPR004358">
    <property type="entry name" value="Sig_transdc_His_kin-like_C"/>
</dbReference>
<dbReference type="SMART" id="SM00388">
    <property type="entry name" value="HisKA"/>
    <property type="match status" value="1"/>
</dbReference>
<dbReference type="Pfam" id="PF02518">
    <property type="entry name" value="HATPase_c"/>
    <property type="match status" value="1"/>
</dbReference>
<dbReference type="Pfam" id="PF13492">
    <property type="entry name" value="GAF_3"/>
    <property type="match status" value="1"/>
</dbReference>
<dbReference type="CDD" id="cd00130">
    <property type="entry name" value="PAS"/>
    <property type="match status" value="1"/>
</dbReference>
<evidence type="ECO:0000256" key="5">
    <source>
        <dbReference type="ARBA" id="ARBA00022777"/>
    </source>
</evidence>
<dbReference type="SUPFAM" id="SSF52540">
    <property type="entry name" value="P-loop containing nucleoside triphosphate hydrolases"/>
    <property type="match status" value="1"/>
</dbReference>
<dbReference type="EMBL" id="CP012672">
    <property type="protein sequence ID" value="AUX29978.1"/>
    <property type="molecule type" value="Genomic_DNA"/>
</dbReference>
<dbReference type="InterPro" id="IPR000719">
    <property type="entry name" value="Prot_kinase_dom"/>
</dbReference>
<keyword evidence="6" id="KW-0175">Coiled coil</keyword>
<dbReference type="SMART" id="SM00065">
    <property type="entry name" value="GAF"/>
    <property type="match status" value="2"/>
</dbReference>
<evidence type="ECO:0000256" key="7">
    <source>
        <dbReference type="SAM" id="MobiDB-lite"/>
    </source>
</evidence>
<dbReference type="InterPro" id="IPR013656">
    <property type="entry name" value="PAS_4"/>
</dbReference>
<evidence type="ECO:0000256" key="3">
    <source>
        <dbReference type="ARBA" id="ARBA00022553"/>
    </source>
</evidence>
<dbReference type="PROSITE" id="PS50112">
    <property type="entry name" value="PAS"/>
    <property type="match status" value="1"/>
</dbReference>
<dbReference type="SMART" id="SM00387">
    <property type="entry name" value="HATPase_c"/>
    <property type="match status" value="1"/>
</dbReference>
<dbReference type="InterPro" id="IPR003594">
    <property type="entry name" value="HATPase_dom"/>
</dbReference>
<dbReference type="InterPro" id="IPR053159">
    <property type="entry name" value="Hybrid_Histidine_Kinase"/>
</dbReference>
<feature type="domain" description="Protein kinase" evidence="8">
    <location>
        <begin position="46"/>
        <end position="305"/>
    </location>
</feature>
<dbReference type="PROSITE" id="PS50011">
    <property type="entry name" value="PROTEIN_KINASE_DOM"/>
    <property type="match status" value="1"/>
</dbReference>
<reference evidence="11 12" key="1">
    <citation type="submission" date="2015-09" db="EMBL/GenBank/DDBJ databases">
        <title>Sorangium comparison.</title>
        <authorList>
            <person name="Zaburannyi N."/>
            <person name="Bunk B."/>
            <person name="Overmann J."/>
            <person name="Mueller R."/>
        </authorList>
    </citation>
    <scope>NUCLEOTIDE SEQUENCE [LARGE SCALE GENOMIC DNA]</scope>
    <source>
        <strain evidence="11 12">So ce836</strain>
    </source>
</reference>
<dbReference type="EC" id="2.7.13.3" evidence="2"/>
<dbReference type="InterPro" id="IPR029016">
    <property type="entry name" value="GAF-like_dom_sf"/>
</dbReference>
<feature type="coiled-coil region" evidence="6">
    <location>
        <begin position="1499"/>
        <end position="1526"/>
    </location>
</feature>
<evidence type="ECO:0000256" key="6">
    <source>
        <dbReference type="SAM" id="Coils"/>
    </source>
</evidence>
<dbReference type="GO" id="GO:0005524">
    <property type="term" value="F:ATP binding"/>
    <property type="evidence" value="ECO:0007669"/>
    <property type="project" value="InterPro"/>
</dbReference>
<keyword evidence="4 11" id="KW-0808">Transferase</keyword>
<evidence type="ECO:0000256" key="4">
    <source>
        <dbReference type="ARBA" id="ARBA00022679"/>
    </source>
</evidence>
<dbReference type="Gene3D" id="1.10.287.130">
    <property type="match status" value="1"/>
</dbReference>
<dbReference type="Gene3D" id="3.30.450.40">
    <property type="match status" value="2"/>
</dbReference>
<dbReference type="SUPFAM" id="SSF55785">
    <property type="entry name" value="PYP-like sensor domain (PAS domain)"/>
    <property type="match status" value="1"/>
</dbReference>
<evidence type="ECO:0000313" key="12">
    <source>
        <dbReference type="Proteomes" id="UP000295497"/>
    </source>
</evidence>
<proteinExistence type="predicted"/>
<evidence type="ECO:0000259" key="9">
    <source>
        <dbReference type="PROSITE" id="PS50109"/>
    </source>
</evidence>
<dbReference type="Gene3D" id="3.30.200.20">
    <property type="entry name" value="Phosphorylase Kinase, domain 1"/>
    <property type="match status" value="1"/>
</dbReference>
<evidence type="ECO:0000256" key="2">
    <source>
        <dbReference type="ARBA" id="ARBA00012438"/>
    </source>
</evidence>
<dbReference type="Gene3D" id="3.40.50.300">
    <property type="entry name" value="P-loop containing nucleotide triphosphate hydrolases"/>
    <property type="match status" value="1"/>
</dbReference>
<evidence type="ECO:0000313" key="11">
    <source>
        <dbReference type="EMBL" id="AUX29978.1"/>
    </source>
</evidence>
<dbReference type="NCBIfam" id="TIGR00229">
    <property type="entry name" value="sensory_box"/>
    <property type="match status" value="1"/>
</dbReference>
<dbReference type="CDD" id="cd00075">
    <property type="entry name" value="HATPase"/>
    <property type="match status" value="1"/>
</dbReference>
<feature type="domain" description="PAS" evidence="10">
    <location>
        <begin position="1523"/>
        <end position="1593"/>
    </location>
</feature>
<keyword evidence="5 11" id="KW-0418">Kinase</keyword>
<organism evidence="11 12">
    <name type="scientific">Sorangium cellulosum</name>
    <name type="common">Polyangium cellulosum</name>
    <dbReference type="NCBI Taxonomy" id="56"/>
    <lineage>
        <taxon>Bacteria</taxon>
        <taxon>Pseudomonadati</taxon>
        <taxon>Myxococcota</taxon>
        <taxon>Polyangia</taxon>
        <taxon>Polyangiales</taxon>
        <taxon>Polyangiaceae</taxon>
        <taxon>Sorangium</taxon>
    </lineage>
</organism>
<dbReference type="FunFam" id="3.30.565.10:FF:000006">
    <property type="entry name" value="Sensor histidine kinase WalK"/>
    <property type="match status" value="1"/>
</dbReference>
<dbReference type="PRINTS" id="PR00344">
    <property type="entry name" value="BCTRLSENSOR"/>
</dbReference>
<dbReference type="CDD" id="cd14014">
    <property type="entry name" value="STKc_PknB_like"/>
    <property type="match status" value="1"/>
</dbReference>
<dbReference type="InterPro" id="IPR000014">
    <property type="entry name" value="PAS"/>
</dbReference>
<dbReference type="Pfam" id="PF01590">
    <property type="entry name" value="GAF"/>
    <property type="match status" value="1"/>
</dbReference>
<feature type="compositionally biased region" description="Polar residues" evidence="7">
    <location>
        <begin position="1"/>
        <end position="11"/>
    </location>
</feature>
<name>A0A4P2QJS0_SORCE</name>
<dbReference type="SUPFAM" id="SSF55781">
    <property type="entry name" value="GAF domain-like"/>
    <property type="match status" value="2"/>
</dbReference>
<dbReference type="PROSITE" id="PS00108">
    <property type="entry name" value="PROTEIN_KINASE_ST"/>
    <property type="match status" value="1"/>
</dbReference>
<sequence length="2047" mass="225701">MMSGASPAQSDGDTRRPWQHASRVTGRTAPVNTIPAFSNHDASSRYAIIAVLCEGSDTLLYRGLRRGDRRPVVLKVLRRDHASPRALGRLRHEHEVARAIDTTAIVKPYAIEMLGDQPALVLEDFGGVSLDRLLEGPMPLERFFPLAVRLAEALAGLHRHDVVHKDIKPQNLLLNPTTGEVKITDLGIASRIPRELQHIEHVGLIEGTLAYMAPEQTGRMNRWVDERTDLYSLGVVFYELLTGTLPFRASDPVEWVYCHIAQKPVPPRALVPSIPPLLSEVVLKLLSKAAEERYQSAAGLRHDLDECFARWRTSGAIPPFALGERDLSDRFQVPQRLYGREREVEALLAMFERVVAQGRPELVLVSGYAGIGKSSLAAELHRPIVRERGFFLSGKFDQTARDVPYRAFHQAFRALVQEILGASEEQVGRWRQHLREALGPNGRLLADVLPELELLLGPQPPVPELPPTEAQSRLHATLQRFVSACAQKEHPVALFLDDLQWADAGSLQLLEQLATYAGSEHLLLIGAYRDNEVGPAHPLRLTLAEARRRGAAVSELALDPLSAAHVGALVAETVHAPHAPAEQVEPLSRLVYEKTGGNPFFVLQFLIALHQEGLITFDAEEGRWRWDIAAIRDMGFTDNVVDLMAGKLKRLSDPAREVLTLAACLGTSLELDTLAVVAGRPAAELGDALEEVVREGLLLRRDGAYRFLHDRVQQAAYSLIPAGQLAETHLGIGRLLLRARRAEERDGALFDIVGHLNRGAARLRSQAEREEVAELNLRAGRKAKAAAAFQSAAGLFAAGLSLLAPASWETRHGLTYDLAFERAHIAYITGSFEDAERRLGELMARAMTRRETAAVVELVVALNVTRGQYARAVEIGLSCLRACDVDLPLHPTDAQIEEETESVWQALGDQAIEDLIHLPPMTHPEIKTTMGVLQSVSLPAFFVDPNLYNLVVMRMVKLSLRHGNAEHSAVAYAAFAMVISSRFGRYHEAFLFGRVGHDLADGSGLLTTKSVVVILLHYVVYWTRHYRETYPYTRDGFSAAVESGNLNNACLNCIWAALFPLLSGEPLEDVLHEVKERLDVVSRVGYAFAHNALLGGHAMIQTLRGRPVRFAMPDGSEQDPPAFEARLEQGGDLEAARDFYYSLKAQALFVLGSAREALAAATRAIAEHPPRVGPHALIAESFYYRALALAALCDEAHEAQPSPLRALPEELVECERQLGEWARSGPDNFLHKHALVRAEIARLRGQDLEAIGLYEQAISSAREGGFVQHEAIASELVAGLYRARGLSTSEGAHLRKARAAYFTWGAHAKVEQLDQRYPYLVERKPIAPTVTFAVRAEQFDVLSVVKASQGISGELKLPRLLETLLRVVVEHAGAEEGCVLLVRDERLWTAAIETPGGAVRLLGAGEAPSAALPRSVLNYVRRSHERVLLDDAAARHPFMEDEYFRRKRPRSVLCLPIVRQARLIGLLYLENNLITGAFTPGRLSVIELLASQSAISLENAMLYAELEQENAERRRAEQALKANQEMLQAIVDNSAAGVYVKDYEGRYLLANRPVAALLGVPGEQILGKTDAELFPPPVAAALREHDRQVLEAGAPMEWEETVPLANGLRTALSVKFPLGQGAEPRAVCGISTDITERKRAEQAERFLAEASRRLMTLGYGATFESVAQLPVPELSDQCVVEVLLEDRTPGPTAVAGVPGEQLEALKDALRALAEASPAGSEREEGRATPLLQQVHSLDPRVRPPWDRLGVRSFLRVPLLARDRYFGVMTLLATAPERRYGPADLQLAEELGRRAALVIDNARLYAEAQEAIQRRDEFLVVASHELKTPLTSLQMQVQAVERVLRRRSLADVPPERFERMFQTLGRQTLRLGRLVDELLDVTRLNAGRLTLARAPVDLTALAREVVDRMRPQLADARCPIQLDLDEPVVGHWDPSRVEQVVINLLSNAMKYGAERPILVGVRRKAERALVVVRDQGIGIAEADQGRIFERFERAVSVRNFGGLGLGLYIVRSIVMSHGGSIRVESHPGAGATFVVELPLNPPEADEPG</sequence>
<dbReference type="InterPro" id="IPR036097">
    <property type="entry name" value="HisK_dim/P_sf"/>
</dbReference>
<dbReference type="PANTHER" id="PTHR43642:SF1">
    <property type="entry name" value="HYBRID SIGNAL TRANSDUCTION HISTIDINE KINASE G"/>
    <property type="match status" value="1"/>
</dbReference>
<dbReference type="InterPro" id="IPR005467">
    <property type="entry name" value="His_kinase_dom"/>
</dbReference>
<dbReference type="PANTHER" id="PTHR43642">
    <property type="entry name" value="HYBRID SIGNAL TRANSDUCTION HISTIDINE KINASE G"/>
    <property type="match status" value="1"/>
</dbReference>
<dbReference type="GO" id="GO:0000155">
    <property type="term" value="F:phosphorelay sensor kinase activity"/>
    <property type="evidence" value="ECO:0007669"/>
    <property type="project" value="InterPro"/>
</dbReference>
<comment type="catalytic activity">
    <reaction evidence="1">
        <text>ATP + protein L-histidine = ADP + protein N-phospho-L-histidine.</text>
        <dbReference type="EC" id="2.7.13.3"/>
    </reaction>
</comment>
<accession>A0A4P2QJS0</accession>
<dbReference type="Pfam" id="PF13191">
    <property type="entry name" value="AAA_16"/>
    <property type="match status" value="1"/>
</dbReference>
<evidence type="ECO:0000259" key="8">
    <source>
        <dbReference type="PROSITE" id="PS50011"/>
    </source>
</evidence>
<evidence type="ECO:0000259" key="10">
    <source>
        <dbReference type="PROSITE" id="PS50112"/>
    </source>
</evidence>
<gene>
    <name evidence="11" type="ORF">SOCE836_020730</name>
</gene>
<dbReference type="InterPro" id="IPR035965">
    <property type="entry name" value="PAS-like_dom_sf"/>
</dbReference>
<protein>
    <recommendedName>
        <fullName evidence="2">histidine kinase</fullName>
        <ecNumber evidence="2">2.7.13.3</ecNumber>
    </recommendedName>
</protein>